<protein>
    <recommendedName>
        <fullName evidence="4">DNA repair protein</fullName>
    </recommendedName>
</protein>
<accession>A0A1M7IPJ4</accession>
<feature type="transmembrane region" description="Helical" evidence="1">
    <location>
        <begin position="21"/>
        <end position="43"/>
    </location>
</feature>
<gene>
    <name evidence="2" type="ORF">SAMN05443432_107148</name>
</gene>
<organism evidence="2 3">
    <name type="scientific">Roseovarius litoreus</name>
    <dbReference type="NCBI Taxonomy" id="1155722"/>
    <lineage>
        <taxon>Bacteria</taxon>
        <taxon>Pseudomonadati</taxon>
        <taxon>Pseudomonadota</taxon>
        <taxon>Alphaproteobacteria</taxon>
        <taxon>Rhodobacterales</taxon>
        <taxon>Roseobacteraceae</taxon>
        <taxon>Roseovarius</taxon>
    </lineage>
</organism>
<evidence type="ECO:0008006" key="4">
    <source>
        <dbReference type="Google" id="ProtNLM"/>
    </source>
</evidence>
<dbReference type="Proteomes" id="UP000322545">
    <property type="component" value="Unassembled WGS sequence"/>
</dbReference>
<reference evidence="2 3" key="1">
    <citation type="submission" date="2016-11" db="EMBL/GenBank/DDBJ databases">
        <authorList>
            <person name="Varghese N."/>
            <person name="Submissions S."/>
        </authorList>
    </citation>
    <scope>NUCLEOTIDE SEQUENCE [LARGE SCALE GENOMIC DNA]</scope>
    <source>
        <strain evidence="2 3">DSM 28249</strain>
    </source>
</reference>
<keyword evidence="1" id="KW-1133">Transmembrane helix</keyword>
<dbReference type="RefSeq" id="WP_149780190.1">
    <property type="nucleotide sequence ID" value="NZ_FRCB01000007.1"/>
</dbReference>
<dbReference type="AlphaFoldDB" id="A0A1M7IPJ4"/>
<keyword evidence="1" id="KW-0472">Membrane</keyword>
<feature type="transmembrane region" description="Helical" evidence="1">
    <location>
        <begin position="63"/>
        <end position="83"/>
    </location>
</feature>
<sequence>MFDRLHTFFILTQTLLQRLAMVVFVIAALTLATLTVLAALGHAPWLEFTVHIGGTPYDQAGRVAQIAVTGLAVLLCVYLPSNWRILRLESSHRRFEIGMRDVARAYAMAHAADREGLFQLSSEFDAVRERLAYLRDHPDLGALEPALLEVAAQMSHISRELAEVYSDDRVARARAFLTQRQQEVEAFNARLEQAKQTCRELKHWAHQVELEESVAVSQLTRLRDELHAILPEMGLEDTVGPDGRIVDIAKKAAE</sequence>
<dbReference type="EMBL" id="FRCB01000007">
    <property type="protein sequence ID" value="SHM42611.1"/>
    <property type="molecule type" value="Genomic_DNA"/>
</dbReference>
<keyword evidence="1" id="KW-0812">Transmembrane</keyword>
<keyword evidence="3" id="KW-1185">Reference proteome</keyword>
<evidence type="ECO:0000313" key="3">
    <source>
        <dbReference type="Proteomes" id="UP000322545"/>
    </source>
</evidence>
<name>A0A1M7IPJ4_9RHOB</name>
<proteinExistence type="predicted"/>
<evidence type="ECO:0000256" key="1">
    <source>
        <dbReference type="SAM" id="Phobius"/>
    </source>
</evidence>
<evidence type="ECO:0000313" key="2">
    <source>
        <dbReference type="EMBL" id="SHM42611.1"/>
    </source>
</evidence>